<organism evidence="1 2">
    <name type="scientific">Elstera litoralis</name>
    <dbReference type="NCBI Taxonomy" id="552518"/>
    <lineage>
        <taxon>Bacteria</taxon>
        <taxon>Pseudomonadati</taxon>
        <taxon>Pseudomonadota</taxon>
        <taxon>Alphaproteobacteria</taxon>
        <taxon>Rhodospirillales</taxon>
        <taxon>Rhodospirillaceae</taxon>
        <taxon>Elstera</taxon>
    </lineage>
</organism>
<dbReference type="Proteomes" id="UP000033774">
    <property type="component" value="Unassembled WGS sequence"/>
</dbReference>
<name>A0A0F3IR31_9PROT</name>
<accession>A0A0F3IR31</accession>
<gene>
    <name evidence="1" type="ORF">VZ95_13755</name>
</gene>
<reference evidence="1 2" key="1">
    <citation type="submission" date="2015-03" db="EMBL/GenBank/DDBJ databases">
        <title>Draft genome sequence of Elstera litoralis.</title>
        <authorList>
            <person name="Rahalkar M.C."/>
            <person name="Dhakephalkar P.K."/>
            <person name="Pore S.D."/>
            <person name="Arora P."/>
            <person name="Kapse N.G."/>
            <person name="Pandit P.S."/>
        </authorList>
    </citation>
    <scope>NUCLEOTIDE SEQUENCE [LARGE SCALE GENOMIC DNA]</scope>
    <source>
        <strain evidence="1 2">Dia-1</strain>
    </source>
</reference>
<dbReference type="EMBL" id="LAJY01000367">
    <property type="protein sequence ID" value="KJV09067.1"/>
    <property type="molecule type" value="Genomic_DNA"/>
</dbReference>
<keyword evidence="2" id="KW-1185">Reference proteome</keyword>
<sequence length="406" mass="44835">MSNSGPIFTLRAALVSAYGDADRADLALRKAGFARVMRRKWLEEDDGRAVSMHTLHRLLGVVPDRVAFLINLGLGDGQDWQRFMWLGQAMERTAGAQRTLSGPGPERLGGLVERMAALKAVRHAEYWITQNGRELAEEGLSLAAFTLMGDTQFFETADYILYGHKTEGWVSVVLPASGPAVIGWDSTAVLPEALACLLESMAAWERGQGWQFRNRISDSTLTYPTLAMAQQEVQRALRLARVKRGSVRGLSIRSAEVTPDRASAVVAKILGIWRDHHLDAEAFAARLPRDVQGMCCLYRFDARGLRTDYIGSELPAISGVPWRDLEGMSCQEEPGNPEYRSFWIAQLVEGLGRGKPAGHDIQVEHSGSTGSYRRWSFPFNHPEGGAGLLTYTADVRGAECLFRLNS</sequence>
<comment type="caution">
    <text evidence="1">The sequence shown here is derived from an EMBL/GenBank/DDBJ whole genome shotgun (WGS) entry which is preliminary data.</text>
</comment>
<dbReference type="AlphaFoldDB" id="A0A0F3IR31"/>
<proteinExistence type="predicted"/>
<evidence type="ECO:0000313" key="1">
    <source>
        <dbReference type="EMBL" id="KJV09067.1"/>
    </source>
</evidence>
<protein>
    <submittedName>
        <fullName evidence="1">Uncharacterized protein</fullName>
    </submittedName>
</protein>
<dbReference type="RefSeq" id="WP_045776361.1">
    <property type="nucleotide sequence ID" value="NZ_LAJY01000367.1"/>
</dbReference>
<evidence type="ECO:0000313" key="2">
    <source>
        <dbReference type="Proteomes" id="UP000033774"/>
    </source>
</evidence>